<dbReference type="PROSITE" id="PS00216">
    <property type="entry name" value="SUGAR_TRANSPORT_1"/>
    <property type="match status" value="1"/>
</dbReference>
<keyword evidence="4" id="KW-1003">Cell membrane</keyword>
<gene>
    <name evidence="10" type="primary">ynfM</name>
    <name evidence="10" type="ORF">NCTC9426_02760</name>
</gene>
<dbReference type="GO" id="GO:0005886">
    <property type="term" value="C:plasma membrane"/>
    <property type="evidence" value="ECO:0007669"/>
    <property type="project" value="UniProtKB-SubCell"/>
</dbReference>
<organism evidence="10 11">
    <name type="scientific">Moraxella bovis</name>
    <dbReference type="NCBI Taxonomy" id="476"/>
    <lineage>
        <taxon>Bacteria</taxon>
        <taxon>Pseudomonadati</taxon>
        <taxon>Pseudomonadota</taxon>
        <taxon>Gammaproteobacteria</taxon>
        <taxon>Moraxellales</taxon>
        <taxon>Moraxellaceae</taxon>
        <taxon>Moraxella</taxon>
    </lineage>
</organism>
<feature type="transmembrane region" description="Helical" evidence="8">
    <location>
        <begin position="143"/>
        <end position="160"/>
    </location>
</feature>
<feature type="transmembrane region" description="Helical" evidence="8">
    <location>
        <begin position="286"/>
        <end position="302"/>
    </location>
</feature>
<dbReference type="PROSITE" id="PS50850">
    <property type="entry name" value="MFS"/>
    <property type="match status" value="1"/>
</dbReference>
<comment type="similarity">
    <text evidence="2">Belongs to the major facilitator superfamily.</text>
</comment>
<dbReference type="GO" id="GO:0022857">
    <property type="term" value="F:transmembrane transporter activity"/>
    <property type="evidence" value="ECO:0007669"/>
    <property type="project" value="InterPro"/>
</dbReference>
<dbReference type="AlphaFoldDB" id="A0A378Q038"/>
<evidence type="ECO:0000256" key="3">
    <source>
        <dbReference type="ARBA" id="ARBA00022448"/>
    </source>
</evidence>
<accession>A0A378Q038</accession>
<dbReference type="Gene3D" id="1.20.1250.20">
    <property type="entry name" value="MFS general substrate transporter like domains"/>
    <property type="match status" value="1"/>
</dbReference>
<evidence type="ECO:0000256" key="4">
    <source>
        <dbReference type="ARBA" id="ARBA00022475"/>
    </source>
</evidence>
<dbReference type="CDD" id="cd17324">
    <property type="entry name" value="MFS_NepI_like"/>
    <property type="match status" value="1"/>
</dbReference>
<evidence type="ECO:0000256" key="6">
    <source>
        <dbReference type="ARBA" id="ARBA00022989"/>
    </source>
</evidence>
<keyword evidence="3" id="KW-0813">Transport</keyword>
<dbReference type="PANTHER" id="PTHR43271:SF2">
    <property type="entry name" value="BLL2771 PROTEIN"/>
    <property type="match status" value="1"/>
</dbReference>
<comment type="subcellular location">
    <subcellularLocation>
        <location evidence="1">Cell membrane</location>
        <topology evidence="1">Multi-pass membrane protein</topology>
    </subcellularLocation>
</comment>
<feature type="transmembrane region" description="Helical" evidence="8">
    <location>
        <begin position="21"/>
        <end position="41"/>
    </location>
</feature>
<protein>
    <submittedName>
        <fullName evidence="10">Inner membrane transport protein ynfM</fullName>
    </submittedName>
</protein>
<dbReference type="InterPro" id="IPR005829">
    <property type="entry name" value="Sugar_transporter_CS"/>
</dbReference>
<keyword evidence="5 8" id="KW-0812">Transmembrane</keyword>
<dbReference type="Proteomes" id="UP000254133">
    <property type="component" value="Unassembled WGS sequence"/>
</dbReference>
<reference evidence="10 11" key="1">
    <citation type="submission" date="2018-06" db="EMBL/GenBank/DDBJ databases">
        <authorList>
            <consortium name="Pathogen Informatics"/>
            <person name="Doyle S."/>
        </authorList>
    </citation>
    <scope>NUCLEOTIDE SEQUENCE [LARGE SCALE GENOMIC DNA]</scope>
    <source>
        <strain evidence="10 11">NCTC9426</strain>
    </source>
</reference>
<feature type="transmembrane region" description="Helical" evidence="8">
    <location>
        <begin position="308"/>
        <end position="332"/>
    </location>
</feature>
<keyword evidence="7 8" id="KW-0472">Membrane</keyword>
<evidence type="ECO:0000256" key="7">
    <source>
        <dbReference type="ARBA" id="ARBA00023136"/>
    </source>
</evidence>
<evidence type="ECO:0000256" key="8">
    <source>
        <dbReference type="SAM" id="Phobius"/>
    </source>
</evidence>
<dbReference type="InterPro" id="IPR020846">
    <property type="entry name" value="MFS_dom"/>
</dbReference>
<dbReference type="EMBL" id="UGPZ01000003">
    <property type="protein sequence ID" value="STY94025.1"/>
    <property type="molecule type" value="Genomic_DNA"/>
</dbReference>
<name>A0A378Q038_MORBO</name>
<evidence type="ECO:0000313" key="10">
    <source>
        <dbReference type="EMBL" id="STY94025.1"/>
    </source>
</evidence>
<evidence type="ECO:0000313" key="11">
    <source>
        <dbReference type="Proteomes" id="UP000254133"/>
    </source>
</evidence>
<sequence length="395" mass="42739">MLPTIFDNVMTAHNPTFTQKFTIAMIGFFAFLQVYSVQAILPVLMQDLQASEVQVGLAVGATVMAIALMSPFMGMLSDAFGRRRFIIGSLLMLAIPTFMVGMAGSVDGLTFWRFLQGLAVPGITVVLIAYIGEEHSDNIAGMMSLYVAGTVLGGFSGRFFAGHLHEWIGWRWGYGVMAVLTLVGAVWVLKSLPKSQHFKKSQNFQDALRLLLSHTKNRHVVSACLLGGCVLFSLVGCFTFINLHLADAPYRLLPSHLANIFALYLIGMVITPLSAKIIARFSMTDTIIFAVICSITGLFITLSTPLPLIIIGLTIMSSGVFITQSATISYITSHVKEGRSLASGLYYMSYYGGGSVGAWICAIAYAHGGWLYAVLTIFGVQLLALGVVMGLMKKA</sequence>
<evidence type="ECO:0000256" key="1">
    <source>
        <dbReference type="ARBA" id="ARBA00004651"/>
    </source>
</evidence>
<evidence type="ECO:0000256" key="5">
    <source>
        <dbReference type="ARBA" id="ARBA00022692"/>
    </source>
</evidence>
<dbReference type="InterPro" id="IPR011701">
    <property type="entry name" value="MFS"/>
</dbReference>
<feature type="transmembrane region" description="Helical" evidence="8">
    <location>
        <begin position="261"/>
        <end position="279"/>
    </location>
</feature>
<feature type="transmembrane region" description="Helical" evidence="8">
    <location>
        <begin position="371"/>
        <end position="392"/>
    </location>
</feature>
<dbReference type="Pfam" id="PF07690">
    <property type="entry name" value="MFS_1"/>
    <property type="match status" value="1"/>
</dbReference>
<dbReference type="InterPro" id="IPR036259">
    <property type="entry name" value="MFS_trans_sf"/>
</dbReference>
<evidence type="ECO:0000256" key="2">
    <source>
        <dbReference type="ARBA" id="ARBA00008335"/>
    </source>
</evidence>
<feature type="transmembrane region" description="Helical" evidence="8">
    <location>
        <begin position="220"/>
        <end position="241"/>
    </location>
</feature>
<feature type="transmembrane region" description="Helical" evidence="8">
    <location>
        <begin position="172"/>
        <end position="189"/>
    </location>
</feature>
<keyword evidence="6 8" id="KW-1133">Transmembrane helix</keyword>
<dbReference type="PANTHER" id="PTHR43271">
    <property type="entry name" value="BLL2771 PROTEIN"/>
    <property type="match status" value="1"/>
</dbReference>
<feature type="transmembrane region" description="Helical" evidence="8">
    <location>
        <begin position="85"/>
        <end position="105"/>
    </location>
</feature>
<feature type="transmembrane region" description="Helical" evidence="8">
    <location>
        <begin position="111"/>
        <end position="131"/>
    </location>
</feature>
<proteinExistence type="inferred from homology"/>
<dbReference type="SUPFAM" id="SSF103473">
    <property type="entry name" value="MFS general substrate transporter"/>
    <property type="match status" value="1"/>
</dbReference>
<feature type="transmembrane region" description="Helical" evidence="8">
    <location>
        <begin position="53"/>
        <end position="73"/>
    </location>
</feature>
<evidence type="ECO:0000259" key="9">
    <source>
        <dbReference type="PROSITE" id="PS50850"/>
    </source>
</evidence>
<feature type="domain" description="Major facilitator superfamily (MFS) profile" evidence="9">
    <location>
        <begin position="19"/>
        <end position="395"/>
    </location>
</feature>
<feature type="transmembrane region" description="Helical" evidence="8">
    <location>
        <begin position="344"/>
        <end position="365"/>
    </location>
</feature>